<evidence type="ECO:0008006" key="4">
    <source>
        <dbReference type="Google" id="ProtNLM"/>
    </source>
</evidence>
<evidence type="ECO:0000256" key="1">
    <source>
        <dbReference type="SAM" id="MobiDB-lite"/>
    </source>
</evidence>
<gene>
    <name evidence="2" type="primary">Vigan.05G174900</name>
    <name evidence="2" type="ORF">VIGAN_05174900</name>
</gene>
<feature type="compositionally biased region" description="Pro residues" evidence="1">
    <location>
        <begin position="134"/>
        <end position="143"/>
    </location>
</feature>
<dbReference type="Proteomes" id="UP000291084">
    <property type="component" value="Chromosome 5"/>
</dbReference>
<dbReference type="AlphaFoldDB" id="A0A0S3S634"/>
<organism evidence="2 3">
    <name type="scientific">Vigna angularis var. angularis</name>
    <dbReference type="NCBI Taxonomy" id="157739"/>
    <lineage>
        <taxon>Eukaryota</taxon>
        <taxon>Viridiplantae</taxon>
        <taxon>Streptophyta</taxon>
        <taxon>Embryophyta</taxon>
        <taxon>Tracheophyta</taxon>
        <taxon>Spermatophyta</taxon>
        <taxon>Magnoliopsida</taxon>
        <taxon>eudicotyledons</taxon>
        <taxon>Gunneridae</taxon>
        <taxon>Pentapetalae</taxon>
        <taxon>rosids</taxon>
        <taxon>fabids</taxon>
        <taxon>Fabales</taxon>
        <taxon>Fabaceae</taxon>
        <taxon>Papilionoideae</taxon>
        <taxon>50 kb inversion clade</taxon>
        <taxon>NPAAA clade</taxon>
        <taxon>indigoferoid/millettioid clade</taxon>
        <taxon>Phaseoleae</taxon>
        <taxon>Vigna</taxon>
    </lineage>
</organism>
<feature type="compositionally biased region" description="Basic and acidic residues" evidence="1">
    <location>
        <begin position="282"/>
        <end position="295"/>
    </location>
</feature>
<evidence type="ECO:0000313" key="3">
    <source>
        <dbReference type="Proteomes" id="UP000291084"/>
    </source>
</evidence>
<feature type="region of interest" description="Disordered" evidence="1">
    <location>
        <begin position="184"/>
        <end position="295"/>
    </location>
</feature>
<dbReference type="EMBL" id="AP015038">
    <property type="protein sequence ID" value="BAT88290.1"/>
    <property type="molecule type" value="Genomic_DNA"/>
</dbReference>
<feature type="compositionally biased region" description="Basic and acidic residues" evidence="1">
    <location>
        <begin position="193"/>
        <end position="207"/>
    </location>
</feature>
<proteinExistence type="predicted"/>
<protein>
    <recommendedName>
        <fullName evidence="4">Hydroxyproline-rich glycoprotein family protein</fullName>
    </recommendedName>
</protein>
<dbReference type="PANTHER" id="PTHR47911:SF1">
    <property type="entry name" value="OS06G0664400 PROTEIN"/>
    <property type="match status" value="1"/>
</dbReference>
<sequence length="492" mass="53977">MRGNIGIRIPNPTISNATRRTVVSFSSSSGFGNGGRGRGGSLPGSGPFNLNERVPGKPSSSEPKSDATESPIPPGFGHGHGHGRGKLVPQSGLHSFSSFLSSINQPPAGRGRATVPHRESDFQPPAGRGRATVPQPPNDLGPPEPKKPIFFRREDSVFPAATDGVPVDVEHVNKLPGSILEVLSGFGRGKPMKQPDPETRATEDNRHLRPPRAPGAAASDTLSEKQPIPSRDDAVRNARRFLLRGDDDGSGPGRGREFRGRGGLGRGRGRGRGRGMGRGGFRGRDVDERRGKQMDAEDSYATGLYVGDDADGEKLAKKFGPEIMNQLTEGFEEMACRVLPSPLEDEYLDAVDINYAIEFEPEYLVEFDNPDIDEKEPIPLRDALEKMKPFLMAYEGIQSQEEWEEIMEETMARVPLLKKIVDHYSGPDRVTAKKQQEELERVAKTLPENAPSSLKQFTSRAVVSLQSNPGWGFDKKCHFMDKLVWEASRHYK</sequence>
<dbReference type="OrthoDB" id="1932806at2759"/>
<reference evidence="2 3" key="1">
    <citation type="journal article" date="2015" name="Sci. Rep.">
        <title>The power of single molecule real-time sequencing technology in the de novo assembly of a eukaryotic genome.</title>
        <authorList>
            <person name="Sakai H."/>
            <person name="Naito K."/>
            <person name="Ogiso-Tanaka E."/>
            <person name="Takahashi Y."/>
            <person name="Iseki K."/>
            <person name="Muto C."/>
            <person name="Satou K."/>
            <person name="Teruya K."/>
            <person name="Shiroma A."/>
            <person name="Shimoji M."/>
            <person name="Hirano T."/>
            <person name="Itoh T."/>
            <person name="Kaga A."/>
            <person name="Tomooka N."/>
        </authorList>
    </citation>
    <scope>NUCLEOTIDE SEQUENCE [LARGE SCALE GENOMIC DNA]</scope>
    <source>
        <strain evidence="3">cv. Shumari</strain>
    </source>
</reference>
<keyword evidence="3" id="KW-1185">Reference proteome</keyword>
<evidence type="ECO:0000313" key="2">
    <source>
        <dbReference type="EMBL" id="BAT88290.1"/>
    </source>
</evidence>
<dbReference type="PANTHER" id="PTHR47911">
    <property type="entry name" value="HYDROXYPROLINE-RICH GLYCOPROTEIN-LIKE"/>
    <property type="match status" value="1"/>
</dbReference>
<feature type="compositionally biased region" description="Low complexity" evidence="1">
    <location>
        <begin position="91"/>
        <end position="102"/>
    </location>
</feature>
<feature type="compositionally biased region" description="Gly residues" evidence="1">
    <location>
        <begin position="31"/>
        <end position="43"/>
    </location>
</feature>
<name>A0A0S3S634_PHAAN</name>
<feature type="region of interest" description="Disordered" evidence="1">
    <location>
        <begin position="25"/>
        <end position="149"/>
    </location>
</feature>
<accession>A0A0S3S634</accession>